<evidence type="ECO:0000256" key="3">
    <source>
        <dbReference type="ARBA" id="ARBA00022679"/>
    </source>
</evidence>
<comment type="caution">
    <text evidence="5">The sequence shown here is derived from an EMBL/GenBank/DDBJ whole genome shotgun (WGS) entry which is preliminary data.</text>
</comment>
<sequence length="309" mass="34263">MELWNYVFYTSTPYKKNLSTSRKTFATFKKNLSTLAPQNLSTFKKKMKQITSIQNPFIKSLVLLQEKAKARKQTGTFLIEGLREIQLATKGGYEIETVLFLPELVTENQIQKLVNGPVQLIEINKEVYQKLAYRDTTEGILAVAKTKSMLLSDLKLSDNPLIVVAEAPEKPGNIGALLRTADAANLDAVLIANPKSDLYNPNIVRSSVGCLFTNQIATGTTAEIIAFLKEKKIDFYCATLQNSTSYHTQNFTTPTALVVGTEATGLTQDWRDAATQNIIIPMQGEIDSMNVSVAAAILIFEAKRQRGFN</sequence>
<dbReference type="InterPro" id="IPR029064">
    <property type="entry name" value="Ribosomal_eL30-like_sf"/>
</dbReference>
<dbReference type="GO" id="GO:0008168">
    <property type="term" value="F:methyltransferase activity"/>
    <property type="evidence" value="ECO:0007669"/>
    <property type="project" value="UniProtKB-KW"/>
</dbReference>
<dbReference type="Gene3D" id="3.40.1280.10">
    <property type="match status" value="1"/>
</dbReference>
<dbReference type="InterPro" id="IPR001537">
    <property type="entry name" value="SpoU_MeTrfase"/>
</dbReference>
<dbReference type="Pfam" id="PF00588">
    <property type="entry name" value="SpoU_methylase"/>
    <property type="match status" value="1"/>
</dbReference>
<keyword evidence="2 5" id="KW-0489">Methyltransferase</keyword>
<dbReference type="InterPro" id="IPR053888">
    <property type="entry name" value="MRM3-like_sub_bind"/>
</dbReference>
<evidence type="ECO:0000313" key="6">
    <source>
        <dbReference type="Proteomes" id="UP000474567"/>
    </source>
</evidence>
<dbReference type="InterPro" id="IPR051259">
    <property type="entry name" value="rRNA_Methyltransferase"/>
</dbReference>
<dbReference type="InterPro" id="IPR029026">
    <property type="entry name" value="tRNA_m1G_MTases_N"/>
</dbReference>
<gene>
    <name evidence="5" type="primary">aviRb</name>
    <name evidence="5" type="ORF">FLACOL7796_03077</name>
</gene>
<evidence type="ECO:0000256" key="2">
    <source>
        <dbReference type="ARBA" id="ARBA00022603"/>
    </source>
</evidence>
<proteinExistence type="inferred from homology"/>
<evidence type="ECO:0000313" key="5">
    <source>
        <dbReference type="EMBL" id="CAA9200176.1"/>
    </source>
</evidence>
<dbReference type="InterPro" id="IPR013123">
    <property type="entry name" value="SpoU_subst-bd"/>
</dbReference>
<dbReference type="InterPro" id="IPR029028">
    <property type="entry name" value="Alpha/beta_knot_MTases"/>
</dbReference>
<reference evidence="5 6" key="1">
    <citation type="submission" date="2020-02" db="EMBL/GenBank/DDBJ databases">
        <authorList>
            <person name="Criscuolo A."/>
        </authorList>
    </citation>
    <scope>NUCLEOTIDE SEQUENCE [LARGE SCALE GENOMIC DNA]</scope>
    <source>
        <strain evidence="5">CECT7796</strain>
    </source>
</reference>
<dbReference type="EMBL" id="CADCST010000098">
    <property type="protein sequence ID" value="CAA9200176.1"/>
    <property type="molecule type" value="Genomic_DNA"/>
</dbReference>
<dbReference type="PANTHER" id="PTHR43191">
    <property type="entry name" value="RRNA METHYLTRANSFERASE 3"/>
    <property type="match status" value="1"/>
</dbReference>
<dbReference type="Proteomes" id="UP000474567">
    <property type="component" value="Unassembled WGS sequence"/>
</dbReference>
<dbReference type="Gene3D" id="3.30.1330.30">
    <property type="match status" value="1"/>
</dbReference>
<name>A0ABN7ELN8_9FLAO</name>
<keyword evidence="3 5" id="KW-0808">Transferase</keyword>
<dbReference type="SUPFAM" id="SSF75217">
    <property type="entry name" value="alpha/beta knot"/>
    <property type="match status" value="1"/>
</dbReference>
<keyword evidence="6" id="KW-1185">Reference proteome</keyword>
<organism evidence="5 6">
    <name type="scientific">Flavobacterium collinsii</name>
    <dbReference type="NCBI Taxonomy" id="1114861"/>
    <lineage>
        <taxon>Bacteria</taxon>
        <taxon>Pseudomonadati</taxon>
        <taxon>Bacteroidota</taxon>
        <taxon>Flavobacteriia</taxon>
        <taxon>Flavobacteriales</taxon>
        <taxon>Flavobacteriaceae</taxon>
        <taxon>Flavobacterium</taxon>
    </lineage>
</organism>
<protein>
    <submittedName>
        <fullName evidence="5">23S rRNA (Uridine(2479)-2'-O)-methyltransferase</fullName>
        <ecNumber evidence="5">2.1.1.208</ecNumber>
    </submittedName>
</protein>
<evidence type="ECO:0000256" key="1">
    <source>
        <dbReference type="ARBA" id="ARBA00007228"/>
    </source>
</evidence>
<accession>A0ABN7ELN8</accession>
<feature type="domain" description="RNA 2-O ribose methyltransferase substrate binding" evidence="4">
    <location>
        <begin position="78"/>
        <end position="150"/>
    </location>
</feature>
<dbReference type="Pfam" id="PF22435">
    <property type="entry name" value="MRM3-like_sub_bind"/>
    <property type="match status" value="1"/>
</dbReference>
<evidence type="ECO:0000259" key="4">
    <source>
        <dbReference type="SMART" id="SM00967"/>
    </source>
</evidence>
<dbReference type="EC" id="2.1.1.208" evidence="5"/>
<dbReference type="PANTHER" id="PTHR43191:SF2">
    <property type="entry name" value="RRNA METHYLTRANSFERASE 3, MITOCHONDRIAL"/>
    <property type="match status" value="1"/>
</dbReference>
<dbReference type="SMART" id="SM00967">
    <property type="entry name" value="SpoU_sub_bind"/>
    <property type="match status" value="1"/>
</dbReference>
<dbReference type="CDD" id="cd18104">
    <property type="entry name" value="SpoU-like_RNA-MTase"/>
    <property type="match status" value="1"/>
</dbReference>
<dbReference type="SUPFAM" id="SSF55315">
    <property type="entry name" value="L30e-like"/>
    <property type="match status" value="1"/>
</dbReference>
<dbReference type="GO" id="GO:0032259">
    <property type="term" value="P:methylation"/>
    <property type="evidence" value="ECO:0007669"/>
    <property type="project" value="UniProtKB-KW"/>
</dbReference>
<comment type="similarity">
    <text evidence="1">Belongs to the class IV-like SAM-binding methyltransferase superfamily. RNA methyltransferase TrmH family.</text>
</comment>